<dbReference type="PROSITE" id="PS50011">
    <property type="entry name" value="PROTEIN_KINASE_DOM"/>
    <property type="match status" value="1"/>
</dbReference>
<keyword evidence="6" id="KW-0067">ATP-binding</keyword>
<dbReference type="FunFam" id="1.10.510.10:FF:000021">
    <property type="entry name" value="Serine/threonine protein kinase"/>
    <property type="match status" value="1"/>
</dbReference>
<sequence length="540" mass="56830">MDFQKTVFAMTPEQALEAERARLRAPSRADGAGTTATAPVVDPTSAMADAVQARDLPTIGHIGRYALKYRLGEGGLGTVYAAQDPLLSRLVAIKTVSLDLSPEARERFTAMFLNEARAAAGLNHPHIVTVFDAGTSPQGAYIAMELLKGKDLRQLLKEGWRPSPVEAALLVRRVADALAYAHAKGVVHRDIKPANIFMVGRTQPKVLDFGIARVASQQDDADDFAAGSPYYMAPEQVKQTQPVDRRCDVFSLGVVLYELLTGTRPFTGATLTEIATAVVSHTPPPAHEVNPAVPVALSLIAARAMEKDPDQRYRSARLLSRELRHWLDEQAEAAQQEEAEADARRSRRTRLMIGAGAAVVAVLAALGLHLAGTPAPAPTLAADAPAGPAAGTELPAEPLPPAAPLETADAPPPPAPVEGTGEASAPVVAATPPAATAPRPTRAADTARERRARERDAARTAAASPAPAAAATGVVQLAVSPWGHIEVNGSPAGTVPPLSTLTLPEGRHTITLRNDAFPPHQVTVHVTPGQPVTIRHKFGS</sequence>
<dbReference type="SMART" id="SM00220">
    <property type="entry name" value="S_TKc"/>
    <property type="match status" value="1"/>
</dbReference>
<feature type="compositionally biased region" description="Low complexity" evidence="7">
    <location>
        <begin position="417"/>
        <end position="444"/>
    </location>
</feature>
<evidence type="ECO:0000259" key="9">
    <source>
        <dbReference type="PROSITE" id="PS50011"/>
    </source>
</evidence>
<feature type="transmembrane region" description="Helical" evidence="8">
    <location>
        <begin position="351"/>
        <end position="371"/>
    </location>
</feature>
<keyword evidence="8" id="KW-0472">Membrane</keyword>
<organism evidence="10 11">
    <name type="scientific">Caldimonas thermodepolymerans</name>
    <dbReference type="NCBI Taxonomy" id="215580"/>
    <lineage>
        <taxon>Bacteria</taxon>
        <taxon>Pseudomonadati</taxon>
        <taxon>Pseudomonadota</taxon>
        <taxon>Betaproteobacteria</taxon>
        <taxon>Burkholderiales</taxon>
        <taxon>Sphaerotilaceae</taxon>
        <taxon>Caldimonas</taxon>
    </lineage>
</organism>
<evidence type="ECO:0000256" key="2">
    <source>
        <dbReference type="ARBA" id="ARBA00022527"/>
    </source>
</evidence>
<evidence type="ECO:0000256" key="8">
    <source>
        <dbReference type="SAM" id="Phobius"/>
    </source>
</evidence>
<keyword evidence="3" id="KW-0808">Transferase</keyword>
<dbReference type="Pfam" id="PF00069">
    <property type="entry name" value="Pkinase"/>
    <property type="match status" value="1"/>
</dbReference>
<feature type="compositionally biased region" description="Low complexity" evidence="7">
    <location>
        <begin position="459"/>
        <end position="470"/>
    </location>
</feature>
<dbReference type="Proteomes" id="UP000239406">
    <property type="component" value="Unassembled WGS sequence"/>
</dbReference>
<keyword evidence="2 10" id="KW-0723">Serine/threonine-protein kinase</keyword>
<dbReference type="CDD" id="cd14014">
    <property type="entry name" value="STKc_PknB_like"/>
    <property type="match status" value="1"/>
</dbReference>
<dbReference type="EC" id="2.7.11.1" evidence="1"/>
<dbReference type="PANTHER" id="PTHR43289">
    <property type="entry name" value="MITOGEN-ACTIVATED PROTEIN KINASE KINASE KINASE 20-RELATED"/>
    <property type="match status" value="1"/>
</dbReference>
<dbReference type="SUPFAM" id="SSF56112">
    <property type="entry name" value="Protein kinase-like (PK-like)"/>
    <property type="match status" value="1"/>
</dbReference>
<comment type="caution">
    <text evidence="10">The sequence shown here is derived from an EMBL/GenBank/DDBJ whole genome shotgun (WGS) entry which is preliminary data.</text>
</comment>
<dbReference type="InterPro" id="IPR008271">
    <property type="entry name" value="Ser/Thr_kinase_AS"/>
</dbReference>
<feature type="region of interest" description="Disordered" evidence="7">
    <location>
        <begin position="381"/>
        <end position="470"/>
    </location>
</feature>
<keyword evidence="8" id="KW-1133">Transmembrane helix</keyword>
<feature type="compositionally biased region" description="Basic and acidic residues" evidence="7">
    <location>
        <begin position="445"/>
        <end position="458"/>
    </location>
</feature>
<accession>A0A2S5T9E4</accession>
<evidence type="ECO:0000313" key="11">
    <source>
        <dbReference type="Proteomes" id="UP000239406"/>
    </source>
</evidence>
<dbReference type="PANTHER" id="PTHR43289:SF6">
    <property type="entry name" value="SERINE_THREONINE-PROTEIN KINASE NEKL-3"/>
    <property type="match status" value="1"/>
</dbReference>
<dbReference type="GO" id="GO:0004674">
    <property type="term" value="F:protein serine/threonine kinase activity"/>
    <property type="evidence" value="ECO:0007669"/>
    <property type="project" value="UniProtKB-KW"/>
</dbReference>
<dbReference type="InterPro" id="IPR000719">
    <property type="entry name" value="Prot_kinase_dom"/>
</dbReference>
<evidence type="ECO:0000256" key="3">
    <source>
        <dbReference type="ARBA" id="ARBA00022679"/>
    </source>
</evidence>
<keyword evidence="5 10" id="KW-0418">Kinase</keyword>
<dbReference type="Gene3D" id="3.30.200.20">
    <property type="entry name" value="Phosphorylase Kinase, domain 1"/>
    <property type="match status" value="1"/>
</dbReference>
<gene>
    <name evidence="10" type="ORF">C1702_01030</name>
</gene>
<evidence type="ECO:0000256" key="1">
    <source>
        <dbReference type="ARBA" id="ARBA00012513"/>
    </source>
</evidence>
<evidence type="ECO:0000256" key="4">
    <source>
        <dbReference type="ARBA" id="ARBA00022741"/>
    </source>
</evidence>
<keyword evidence="4" id="KW-0547">Nucleotide-binding</keyword>
<evidence type="ECO:0000256" key="6">
    <source>
        <dbReference type="ARBA" id="ARBA00022840"/>
    </source>
</evidence>
<reference evidence="10 11" key="1">
    <citation type="submission" date="2018-02" db="EMBL/GenBank/DDBJ databases">
        <title>Reclassifiation of [Polyangium] brachysporum DSM 7029 as Guopingzhaonella breviflexa gen. nov., sp. nov., a member of the family Comamonadaceae.</title>
        <authorList>
            <person name="Tang B."/>
        </authorList>
    </citation>
    <scope>NUCLEOTIDE SEQUENCE [LARGE SCALE GENOMIC DNA]</scope>
    <source>
        <strain evidence="10 11">DSM 15344</strain>
    </source>
</reference>
<keyword evidence="8" id="KW-0812">Transmembrane</keyword>
<feature type="domain" description="Protein kinase" evidence="9">
    <location>
        <begin position="65"/>
        <end position="327"/>
    </location>
</feature>
<dbReference type="EMBL" id="PSNY01000001">
    <property type="protein sequence ID" value="PPE71611.1"/>
    <property type="molecule type" value="Genomic_DNA"/>
</dbReference>
<dbReference type="PROSITE" id="PS00108">
    <property type="entry name" value="PROTEIN_KINASE_ST"/>
    <property type="match status" value="1"/>
</dbReference>
<proteinExistence type="predicted"/>
<feature type="compositionally biased region" description="Low complexity" evidence="7">
    <location>
        <begin position="381"/>
        <end position="396"/>
    </location>
</feature>
<evidence type="ECO:0000256" key="5">
    <source>
        <dbReference type="ARBA" id="ARBA00022777"/>
    </source>
</evidence>
<evidence type="ECO:0000256" key="7">
    <source>
        <dbReference type="SAM" id="MobiDB-lite"/>
    </source>
</evidence>
<protein>
    <recommendedName>
        <fullName evidence="1">non-specific serine/threonine protein kinase</fullName>
        <ecNumber evidence="1">2.7.11.1</ecNumber>
    </recommendedName>
</protein>
<name>A0A2S5T9E4_9BURK</name>
<dbReference type="Gene3D" id="1.10.510.10">
    <property type="entry name" value="Transferase(Phosphotransferase) domain 1"/>
    <property type="match status" value="1"/>
</dbReference>
<dbReference type="InterPro" id="IPR011009">
    <property type="entry name" value="Kinase-like_dom_sf"/>
</dbReference>
<keyword evidence="11" id="KW-1185">Reference proteome</keyword>
<feature type="region of interest" description="Disordered" evidence="7">
    <location>
        <begin position="22"/>
        <end position="41"/>
    </location>
</feature>
<dbReference type="RefSeq" id="WP_104355803.1">
    <property type="nucleotide sequence ID" value="NZ_CP064338.1"/>
</dbReference>
<dbReference type="AlphaFoldDB" id="A0A2S5T9E4"/>
<dbReference type="GO" id="GO:0005524">
    <property type="term" value="F:ATP binding"/>
    <property type="evidence" value="ECO:0007669"/>
    <property type="project" value="UniProtKB-KW"/>
</dbReference>
<evidence type="ECO:0000313" key="10">
    <source>
        <dbReference type="EMBL" id="PPE71611.1"/>
    </source>
</evidence>